<dbReference type="Gene3D" id="1.10.10.10">
    <property type="entry name" value="Winged helix-like DNA-binding domain superfamily/Winged helix DNA-binding domain"/>
    <property type="match status" value="1"/>
</dbReference>
<evidence type="ECO:0000313" key="4">
    <source>
        <dbReference type="EMBL" id="KLE02530.1"/>
    </source>
</evidence>
<name>A0A0G9K9S4_9BACT</name>
<accession>A0A0G9K9S4</accession>
<dbReference type="AlphaFoldDB" id="A0A0G9K9S4"/>
<dbReference type="EMBL" id="JAIQ01000141">
    <property type="protein sequence ID" value="KLD97827.1"/>
    <property type="molecule type" value="Genomic_DNA"/>
</dbReference>
<dbReference type="Proteomes" id="UP000035514">
    <property type="component" value="Unassembled WGS sequence"/>
</dbReference>
<feature type="non-terminal residue" evidence="4">
    <location>
        <position position="217"/>
    </location>
</feature>
<dbReference type="Pfam" id="PF01527">
    <property type="entry name" value="HTH_Tnp_1"/>
    <property type="match status" value="1"/>
</dbReference>
<organism evidence="4 5">
    <name type="scientific">Aliarcobacter butzleri L348</name>
    <dbReference type="NCBI Taxonomy" id="1447256"/>
    <lineage>
        <taxon>Bacteria</taxon>
        <taxon>Pseudomonadati</taxon>
        <taxon>Campylobacterota</taxon>
        <taxon>Epsilonproteobacteria</taxon>
        <taxon>Campylobacterales</taxon>
        <taxon>Arcobacteraceae</taxon>
        <taxon>Aliarcobacter</taxon>
    </lineage>
</organism>
<dbReference type="EMBL" id="JAIQ01000020">
    <property type="protein sequence ID" value="KLE02530.1"/>
    <property type="molecule type" value="Genomic_DNA"/>
</dbReference>
<dbReference type="RefSeq" id="WP_046995987.1">
    <property type="nucleotide sequence ID" value="NZ_JAIQ01000020.1"/>
</dbReference>
<comment type="caution">
    <text evidence="4">The sequence shown here is derived from an EMBL/GenBank/DDBJ whole genome shotgun (WGS) entry which is preliminary data.</text>
</comment>
<feature type="domain" description="HTH-like" evidence="1">
    <location>
        <begin position="141"/>
        <end position="192"/>
    </location>
</feature>
<dbReference type="InterPro" id="IPR025948">
    <property type="entry name" value="HTH-like_dom"/>
</dbReference>
<dbReference type="GO" id="GO:0004803">
    <property type="term" value="F:transposase activity"/>
    <property type="evidence" value="ECO:0007669"/>
    <property type="project" value="InterPro"/>
</dbReference>
<evidence type="ECO:0000313" key="5">
    <source>
        <dbReference type="Proteomes" id="UP000035514"/>
    </source>
</evidence>
<evidence type="ECO:0000259" key="1">
    <source>
        <dbReference type="Pfam" id="PF13276"/>
    </source>
</evidence>
<proteinExistence type="predicted"/>
<protein>
    <recommendedName>
        <fullName evidence="1">HTH-like domain-containing protein</fullName>
    </recommendedName>
</protein>
<reference evidence="4 5" key="1">
    <citation type="submission" date="2014-01" db="EMBL/GenBank/DDBJ databases">
        <title>Development of a Comparative Genomic Fingerprinting Assay for High Resolution Genotyping of Arcobacter butzleri.</title>
        <authorList>
            <person name="Webb A.L."/>
            <person name="Inglis G.D."/>
            <person name="Kruczkiewicz P."/>
            <person name="Selinger L.B."/>
            <person name="Taboada E.N."/>
        </authorList>
    </citation>
    <scope>NUCLEOTIDE SEQUENCE [LARGE SCALE GENOMIC DNA]</scope>
    <source>
        <strain evidence="4 5">L348</strain>
    </source>
</reference>
<sequence length="217" mass="24912">MSRKMTQYSAEFKTKIVLEVLKGDKTINEIASEYNIIPKNIQNWKNIFLANAVVAMEPAKAVKEYKDEIEKLKAKNDEYAKIVGKLTVENNWMSGKLKSLDSKKRQDIVEFKLSDISITRQSELLGVARSGLYYLPKINEEELAIKQQIQAIYNEIPIYGYLKVHKQLLEDGFIVSPNTVQKYRKDLGLKAVLAVRAPYTTKGHKEHPIYSYKLKGL</sequence>
<dbReference type="Pfam" id="PF13276">
    <property type="entry name" value="HTH_21"/>
    <property type="match status" value="1"/>
</dbReference>
<evidence type="ECO:0000313" key="3">
    <source>
        <dbReference type="EMBL" id="KLD98669.1"/>
    </source>
</evidence>
<dbReference type="InterPro" id="IPR009057">
    <property type="entry name" value="Homeodomain-like_sf"/>
</dbReference>
<dbReference type="GO" id="GO:0003677">
    <property type="term" value="F:DNA binding"/>
    <property type="evidence" value="ECO:0007669"/>
    <property type="project" value="InterPro"/>
</dbReference>
<gene>
    <name evidence="4" type="ORF">AA20_00535</name>
    <name evidence="3" type="ORF">AA20_08230</name>
    <name evidence="2" type="ORF">AA20_10305</name>
</gene>
<dbReference type="GO" id="GO:0006313">
    <property type="term" value="P:DNA transposition"/>
    <property type="evidence" value="ECO:0007669"/>
    <property type="project" value="InterPro"/>
</dbReference>
<dbReference type="SUPFAM" id="SSF46689">
    <property type="entry name" value="Homeodomain-like"/>
    <property type="match status" value="1"/>
</dbReference>
<dbReference type="EMBL" id="JAIQ01000117">
    <property type="protein sequence ID" value="KLD98669.1"/>
    <property type="molecule type" value="Genomic_DNA"/>
</dbReference>
<dbReference type="InterPro" id="IPR002514">
    <property type="entry name" value="Transposase_8"/>
</dbReference>
<dbReference type="InterPro" id="IPR036388">
    <property type="entry name" value="WH-like_DNA-bd_sf"/>
</dbReference>
<evidence type="ECO:0000313" key="2">
    <source>
        <dbReference type="EMBL" id="KLD97827.1"/>
    </source>
</evidence>